<organism evidence="3 4">
    <name type="scientific">Actinokineospora fastidiosa</name>
    <dbReference type="NCBI Taxonomy" id="1816"/>
    <lineage>
        <taxon>Bacteria</taxon>
        <taxon>Bacillati</taxon>
        <taxon>Actinomycetota</taxon>
        <taxon>Actinomycetes</taxon>
        <taxon>Pseudonocardiales</taxon>
        <taxon>Pseudonocardiaceae</taxon>
        <taxon>Actinokineospora</taxon>
    </lineage>
</organism>
<name>A0A918GNM8_9PSEU</name>
<dbReference type="Proteomes" id="UP000660680">
    <property type="component" value="Unassembled WGS sequence"/>
</dbReference>
<evidence type="ECO:0000313" key="3">
    <source>
        <dbReference type="EMBL" id="GGS50728.1"/>
    </source>
</evidence>
<evidence type="ECO:0000313" key="4">
    <source>
        <dbReference type="Proteomes" id="UP000660680"/>
    </source>
</evidence>
<reference evidence="3" key="2">
    <citation type="submission" date="2020-09" db="EMBL/GenBank/DDBJ databases">
        <authorList>
            <person name="Sun Q."/>
            <person name="Ohkuma M."/>
        </authorList>
    </citation>
    <scope>NUCLEOTIDE SEQUENCE</scope>
    <source>
        <strain evidence="3">JCM 3276</strain>
    </source>
</reference>
<gene>
    <name evidence="3" type="ORF">GCM10010171_52360</name>
</gene>
<accession>A0A918GNM8</accession>
<dbReference type="AlphaFoldDB" id="A0A918GNM8"/>
<feature type="domain" description="LytR/CpsA/Psr regulator C-terminal" evidence="2">
    <location>
        <begin position="92"/>
        <end position="179"/>
    </location>
</feature>
<keyword evidence="4" id="KW-1185">Reference proteome</keyword>
<keyword evidence="1" id="KW-0812">Transmembrane</keyword>
<dbReference type="NCBIfam" id="NF035953">
    <property type="entry name" value="integrity_Cei"/>
    <property type="match status" value="1"/>
</dbReference>
<feature type="transmembrane region" description="Helical" evidence="1">
    <location>
        <begin position="21"/>
        <end position="39"/>
    </location>
</feature>
<sequence length="230" mass="24380">MDGVRRVQAAPRYRKRRPVPALVFLAVLAMAAGLVWMQVLEDAGAERADARTCPASPLPAEALAGLAEPMGEVLPHTALDDTTPAPARTALVRVLNASGQNRQATAVSEALSELGFSKLAEPKNDMLYPEGTLACYGQIRFGQKGVSAARTLSILVPCAELVRDNRQDATVDLAVGQRFGHVTPRPEGREVLDQLAQWTSQSSGQGGLQGESAGPDIDGQLMAAARDVRC</sequence>
<evidence type="ECO:0000259" key="2">
    <source>
        <dbReference type="Pfam" id="PF13399"/>
    </source>
</evidence>
<dbReference type="EMBL" id="BMRB01000005">
    <property type="protein sequence ID" value="GGS50728.1"/>
    <property type="molecule type" value="Genomic_DNA"/>
</dbReference>
<keyword evidence="1" id="KW-0472">Membrane</keyword>
<dbReference type="Pfam" id="PF13399">
    <property type="entry name" value="LytR_C"/>
    <property type="match status" value="1"/>
</dbReference>
<reference evidence="3" key="1">
    <citation type="journal article" date="2014" name="Int. J. Syst. Evol. Microbiol.">
        <title>Complete genome sequence of Corynebacterium casei LMG S-19264T (=DSM 44701T), isolated from a smear-ripened cheese.</title>
        <authorList>
            <consortium name="US DOE Joint Genome Institute (JGI-PGF)"/>
            <person name="Walter F."/>
            <person name="Albersmeier A."/>
            <person name="Kalinowski J."/>
            <person name="Ruckert C."/>
        </authorList>
    </citation>
    <scope>NUCLEOTIDE SEQUENCE</scope>
    <source>
        <strain evidence="3">JCM 3276</strain>
    </source>
</reference>
<dbReference type="InterPro" id="IPR027381">
    <property type="entry name" value="LytR/CpsA/Psr_C"/>
</dbReference>
<proteinExistence type="predicted"/>
<comment type="caution">
    <text evidence="3">The sequence shown here is derived from an EMBL/GenBank/DDBJ whole genome shotgun (WGS) entry which is preliminary data.</text>
</comment>
<keyword evidence="1" id="KW-1133">Transmembrane helix</keyword>
<evidence type="ECO:0000256" key="1">
    <source>
        <dbReference type="SAM" id="Phobius"/>
    </source>
</evidence>
<protein>
    <recommendedName>
        <fullName evidence="2">LytR/CpsA/Psr regulator C-terminal domain-containing protein</fullName>
    </recommendedName>
</protein>